<comment type="subcellular location">
    <subcellularLocation>
        <location evidence="1">Cell membrane</location>
        <topology evidence="1">Multi-pass membrane protein</topology>
    </subcellularLocation>
</comment>
<feature type="transmembrane region" description="Helical" evidence="7">
    <location>
        <begin position="87"/>
        <end position="110"/>
    </location>
</feature>
<accession>A0A2U1EXB4</accession>
<feature type="region of interest" description="Disordered" evidence="6">
    <location>
        <begin position="458"/>
        <end position="477"/>
    </location>
</feature>
<keyword evidence="2" id="KW-1003">Cell membrane</keyword>
<feature type="transmembrane region" description="Helical" evidence="7">
    <location>
        <begin position="951"/>
        <end position="970"/>
    </location>
</feature>
<feature type="transmembrane region" description="Helical" evidence="7">
    <location>
        <begin position="53"/>
        <end position="75"/>
    </location>
</feature>
<feature type="transmembrane region" description="Helical" evidence="7">
    <location>
        <begin position="258"/>
        <end position="278"/>
    </location>
</feature>
<feature type="transmembrane region" description="Helical" evidence="7">
    <location>
        <begin position="845"/>
        <end position="865"/>
    </location>
</feature>
<dbReference type="GO" id="GO:0005886">
    <property type="term" value="C:plasma membrane"/>
    <property type="evidence" value="ECO:0007669"/>
    <property type="project" value="UniProtKB-SubCell"/>
</dbReference>
<feature type="transmembrane region" description="Helical" evidence="7">
    <location>
        <begin position="675"/>
        <end position="694"/>
    </location>
</feature>
<feature type="transmembrane region" description="Helical" evidence="7">
    <location>
        <begin position="877"/>
        <end position="894"/>
    </location>
</feature>
<feature type="transmembrane region" description="Helical" evidence="7">
    <location>
        <begin position="122"/>
        <end position="139"/>
    </location>
</feature>
<evidence type="ECO:0000256" key="3">
    <source>
        <dbReference type="ARBA" id="ARBA00022692"/>
    </source>
</evidence>
<keyword evidence="5 7" id="KW-0472">Membrane</keyword>
<feature type="transmembrane region" description="Helical" evidence="7">
    <location>
        <begin position="365"/>
        <end position="386"/>
    </location>
</feature>
<comment type="caution">
    <text evidence="8">The sequence shown here is derived from an EMBL/GenBank/DDBJ whole genome shotgun (WGS) entry which is preliminary data.</text>
</comment>
<dbReference type="Proteomes" id="UP000245639">
    <property type="component" value="Unassembled WGS sequence"/>
</dbReference>
<feature type="transmembrane region" description="Helical" evidence="7">
    <location>
        <begin position="1125"/>
        <end position="1146"/>
    </location>
</feature>
<feature type="transmembrane region" description="Helical" evidence="7">
    <location>
        <begin position="20"/>
        <end position="41"/>
    </location>
</feature>
<dbReference type="AlphaFoldDB" id="A0A2U1EXB4"/>
<feature type="transmembrane region" description="Helical" evidence="7">
    <location>
        <begin position="334"/>
        <end position="353"/>
    </location>
</feature>
<feature type="transmembrane region" description="Helical" evidence="7">
    <location>
        <begin position="486"/>
        <end position="505"/>
    </location>
</feature>
<feature type="transmembrane region" description="Helical" evidence="7">
    <location>
        <begin position="231"/>
        <end position="252"/>
    </location>
</feature>
<feature type="transmembrane region" description="Helical" evidence="7">
    <location>
        <begin position="181"/>
        <end position="201"/>
    </location>
</feature>
<keyword evidence="9" id="KW-1185">Reference proteome</keyword>
<feature type="transmembrane region" description="Helical" evidence="7">
    <location>
        <begin position="1158"/>
        <end position="1184"/>
    </location>
</feature>
<dbReference type="PANTHER" id="PTHR30250:SF11">
    <property type="entry name" value="O-ANTIGEN TRANSPORTER-RELATED"/>
    <property type="match status" value="1"/>
</dbReference>
<feature type="transmembrane region" description="Helical" evidence="7">
    <location>
        <begin position="745"/>
        <end position="762"/>
    </location>
</feature>
<feature type="transmembrane region" description="Helical" evidence="7">
    <location>
        <begin position="768"/>
        <end position="786"/>
    </location>
</feature>
<evidence type="ECO:0000313" key="8">
    <source>
        <dbReference type="EMBL" id="PVZ04593.1"/>
    </source>
</evidence>
<evidence type="ECO:0000256" key="2">
    <source>
        <dbReference type="ARBA" id="ARBA00022475"/>
    </source>
</evidence>
<dbReference type="InterPro" id="IPR050833">
    <property type="entry name" value="Poly_Biosynth_Transport"/>
</dbReference>
<evidence type="ECO:0000256" key="5">
    <source>
        <dbReference type="ARBA" id="ARBA00023136"/>
    </source>
</evidence>
<feature type="transmembrane region" description="Helical" evidence="7">
    <location>
        <begin position="299"/>
        <end position="322"/>
    </location>
</feature>
<evidence type="ECO:0000313" key="9">
    <source>
        <dbReference type="Proteomes" id="UP000245639"/>
    </source>
</evidence>
<feature type="transmembrane region" description="Helical" evidence="7">
    <location>
        <begin position="601"/>
        <end position="619"/>
    </location>
</feature>
<feature type="transmembrane region" description="Helical" evidence="7">
    <location>
        <begin position="625"/>
        <end position="645"/>
    </location>
</feature>
<evidence type="ECO:0000256" key="4">
    <source>
        <dbReference type="ARBA" id="ARBA00022989"/>
    </source>
</evidence>
<reference evidence="8 9" key="1">
    <citation type="submission" date="2018-04" db="EMBL/GenBank/DDBJ databases">
        <title>Genomic Encyclopedia of Type Strains, Phase IV (KMG-IV): sequencing the most valuable type-strain genomes for metagenomic binning, comparative biology and taxonomic classification.</title>
        <authorList>
            <person name="Goeker M."/>
        </authorList>
    </citation>
    <scope>NUCLEOTIDE SEQUENCE [LARGE SCALE GENOMIC DNA]</scope>
    <source>
        <strain evidence="8 9">DSM 45771</strain>
    </source>
</reference>
<evidence type="ECO:0000256" key="6">
    <source>
        <dbReference type="SAM" id="MobiDB-lite"/>
    </source>
</evidence>
<proteinExistence type="predicted"/>
<evidence type="ECO:0000256" key="7">
    <source>
        <dbReference type="SAM" id="Phobius"/>
    </source>
</evidence>
<evidence type="ECO:0000256" key="1">
    <source>
        <dbReference type="ARBA" id="ARBA00004651"/>
    </source>
</evidence>
<dbReference type="PANTHER" id="PTHR30250">
    <property type="entry name" value="PST FAMILY PREDICTED COLANIC ACID TRANSPORTER"/>
    <property type="match status" value="1"/>
</dbReference>
<keyword evidence="3 7" id="KW-0812">Transmembrane</keyword>
<sequence>MSRLRAHLADPYSRNSYPLVVNAAMTGVLGLVFWFLAARFYAPADLGRGSALVSAMTLLSTVIGINIIGTLSRYLPTSGRGTARLVLVSYGLSSLAVGVLAIGFVVTVGWWGPSFDLLRDPLAAVFFVVVAVAANIFTVQDGMLVGLRSAGWVAVENTVFGLVKAVLLVVFAASLPAAGVYLSWVIPMVLLCVPVNALLFGRCIPRHARESPGGTTLPSAVEVRRFFAGDFVGALFGFGAIYLVPVVVATALEPATFAVFYVAWMIAVVLNLVSNNLAQSLTVEGVFDHQRLRGYARAALLRSTVILGSAALVLLVAAPIVTRVLGEDYASAGPLLQMLALAALARAVVEVWLGVLRALGRARSIAMWQIVSGSTVVGAVVVGLWAGGGTLGLGLDPVTGVGVLVLVSQSAVALAVLPRLLRFLAHPSRSERRRDRPALVGLQVRQHATLVDLEVRERPVTSPPAGSRRAAKSSHEGGPWWREHPVALVTTASVLAFAAFVVPLFRVDLDAMNGYGLISVLPVVSSIGLGALVLSFVAGLALARPPRLMLAAQLVAVTCCLHGVTAVLEPVPRFPTAYVHLGFVDHISAFGLAAPGTDARFSWPGFFGLVSFVSGGSGWQALLPFVSLTPLVSNLLYLLVLGMILQSLRASWRAKWFAALLFSILQWVGQDYFSPQGYTYLLYLIFIAVLLRWFRSSAGDRALASPLQGPSHRTLPLRARAADWVRDLIGRPTIAGEHARRPASVAMRITLLAFLVALFLAATVSHQLTPFVMVFAAAALVLARRLTVTSLPVLLGVLLLAWVSYMAAPYWVGHLHQIAGGAGDLSGNLTSSVAARVGGAFEHSVVVATRIALTAIVFALAIVGLWRRRRRGVDDRVMALLLGVPFLTVLVQSYGGEIGLRVYLFALAPACILTAFVLFPETGDGARVDVGAKPAAGGVVSGYVRTPVVRYLAAALAVLVLVPAFLLARYGNEAFERIRPGEIAAAQFVYDRPGDAQILYAIDSLTHATPVMPVGYTEPVGVQYAALVASEDPRDVTAVVAGLREYGRGTYFMTTRGEEQYLEINAGFTPGWGQRFREALATDPNLVKVADTGDAQVYVLRSADALQPMEREPEVLGTRIFATPWTPIGAFFLVVLVVVLGAREVWTLRRPSQAHLRWPLALLWVPLSVAVGVVAIERVLVLVWSTG</sequence>
<feature type="transmembrane region" description="Helical" evidence="7">
    <location>
        <begin position="151"/>
        <end position="175"/>
    </location>
</feature>
<organism evidence="8 9">
    <name type="scientific">Actinomycetospora cinnamomea</name>
    <dbReference type="NCBI Taxonomy" id="663609"/>
    <lineage>
        <taxon>Bacteria</taxon>
        <taxon>Bacillati</taxon>
        <taxon>Actinomycetota</taxon>
        <taxon>Actinomycetes</taxon>
        <taxon>Pseudonocardiales</taxon>
        <taxon>Pseudonocardiaceae</taxon>
        <taxon>Actinomycetospora</taxon>
    </lineage>
</organism>
<gene>
    <name evidence="8" type="ORF">C8D89_11746</name>
</gene>
<feature type="transmembrane region" description="Helical" evidence="7">
    <location>
        <begin position="398"/>
        <end position="424"/>
    </location>
</feature>
<protein>
    <submittedName>
        <fullName evidence="8">O-antigen/teichoic acid export membrane protein</fullName>
    </submittedName>
</protein>
<feature type="transmembrane region" description="Helical" evidence="7">
    <location>
        <begin position="548"/>
        <end position="568"/>
    </location>
</feature>
<dbReference type="EMBL" id="QEKW01000017">
    <property type="protein sequence ID" value="PVZ04593.1"/>
    <property type="molecule type" value="Genomic_DNA"/>
</dbReference>
<name>A0A2U1EXB4_9PSEU</name>
<feature type="transmembrane region" description="Helical" evidence="7">
    <location>
        <begin position="517"/>
        <end position="541"/>
    </location>
</feature>
<feature type="transmembrane region" description="Helical" evidence="7">
    <location>
        <begin position="900"/>
        <end position="919"/>
    </location>
</feature>
<keyword evidence="4 7" id="KW-1133">Transmembrane helix</keyword>
<feature type="transmembrane region" description="Helical" evidence="7">
    <location>
        <begin position="793"/>
        <end position="812"/>
    </location>
</feature>